<comment type="caution">
    <text evidence="1">The sequence shown here is derived from an EMBL/GenBank/DDBJ whole genome shotgun (WGS) entry which is preliminary data.</text>
</comment>
<dbReference type="AlphaFoldDB" id="A0A6G0TZE6"/>
<proteinExistence type="predicted"/>
<dbReference type="Proteomes" id="UP000475862">
    <property type="component" value="Unassembled WGS sequence"/>
</dbReference>
<gene>
    <name evidence="1" type="ORF">AGLY_003682</name>
</gene>
<organism evidence="1 2">
    <name type="scientific">Aphis glycines</name>
    <name type="common">Soybean aphid</name>
    <dbReference type="NCBI Taxonomy" id="307491"/>
    <lineage>
        <taxon>Eukaryota</taxon>
        <taxon>Metazoa</taxon>
        <taxon>Ecdysozoa</taxon>
        <taxon>Arthropoda</taxon>
        <taxon>Hexapoda</taxon>
        <taxon>Insecta</taxon>
        <taxon>Pterygota</taxon>
        <taxon>Neoptera</taxon>
        <taxon>Paraneoptera</taxon>
        <taxon>Hemiptera</taxon>
        <taxon>Sternorrhyncha</taxon>
        <taxon>Aphidomorpha</taxon>
        <taxon>Aphidoidea</taxon>
        <taxon>Aphididae</taxon>
        <taxon>Aphidini</taxon>
        <taxon>Aphis</taxon>
        <taxon>Aphis</taxon>
    </lineage>
</organism>
<accession>A0A6G0TZE6</accession>
<dbReference type="OrthoDB" id="10623271at2759"/>
<sequence>MDKILELQSEIYIKMYSINSRGANEKHLRRYSNFLVIIFQEGLHFGGRLPNDFSPAAAKPLIVSPSPENANPYNRREKQKDGYVVSSIKAYSVPIFPYDTQCQSLIRMTHDYLFASDNGYYNPDRACVEMFFRLDFMLIVTQWGNGPRSFLKKYGPMIPEEDKTHQTVTLKERCCAVQRFMMIKRLFMTDITVTEKGIN</sequence>
<evidence type="ECO:0000313" key="2">
    <source>
        <dbReference type="Proteomes" id="UP000475862"/>
    </source>
</evidence>
<keyword evidence="2" id="KW-1185">Reference proteome</keyword>
<protein>
    <submittedName>
        <fullName evidence="1">Uncharacterized protein</fullName>
    </submittedName>
</protein>
<dbReference type="EMBL" id="VYZN01000012">
    <property type="protein sequence ID" value="KAE9541691.1"/>
    <property type="molecule type" value="Genomic_DNA"/>
</dbReference>
<evidence type="ECO:0000313" key="1">
    <source>
        <dbReference type="EMBL" id="KAE9541691.1"/>
    </source>
</evidence>
<name>A0A6G0TZE6_APHGL</name>
<reference evidence="1 2" key="1">
    <citation type="submission" date="2019-08" db="EMBL/GenBank/DDBJ databases">
        <title>The genome of the soybean aphid Biotype 1, its phylome, world population structure and adaptation to the North American continent.</title>
        <authorList>
            <person name="Giordano R."/>
            <person name="Donthu R.K."/>
            <person name="Hernandez A.G."/>
            <person name="Wright C.L."/>
            <person name="Zimin A.V."/>
        </authorList>
    </citation>
    <scope>NUCLEOTIDE SEQUENCE [LARGE SCALE GENOMIC DNA]</scope>
    <source>
        <tissue evidence="1">Whole aphids</tissue>
    </source>
</reference>